<sequence length="46" mass="5076">MKAATNHLDEHNERLINQAISGLAITRVIVAHRPSTIDSAQRVITL</sequence>
<dbReference type="InterPro" id="IPR027417">
    <property type="entry name" value="P-loop_NTPase"/>
</dbReference>
<dbReference type="SUPFAM" id="SSF52540">
    <property type="entry name" value="P-loop containing nucleoside triphosphate hydrolases"/>
    <property type="match status" value="1"/>
</dbReference>
<comment type="caution">
    <text evidence="1">The sequence shown here is derived from an EMBL/GenBank/DDBJ whole genome shotgun (WGS) entry which is preliminary data.</text>
</comment>
<reference evidence="1" key="1">
    <citation type="submission" date="2021-01" db="EMBL/GenBank/DDBJ databases">
        <title>Intestinitalea alba gen. nov., sp. nov., a novel genus of the family Enterobacteriaceae, isolated from the gut of the plastic-eating mealworm Tenebrio molitor L.</title>
        <authorList>
            <person name="Yang Y."/>
        </authorList>
    </citation>
    <scope>NUCLEOTIDE SEQUENCE</scope>
    <source>
        <strain evidence="1">BIT-L3</strain>
    </source>
</reference>
<evidence type="ECO:0000313" key="2">
    <source>
        <dbReference type="Proteomes" id="UP000659047"/>
    </source>
</evidence>
<organism evidence="1 2">
    <name type="scientific">Tenebrionibacter intestinalis</name>
    <dbReference type="NCBI Taxonomy" id="2799638"/>
    <lineage>
        <taxon>Bacteria</taxon>
        <taxon>Pseudomonadati</taxon>
        <taxon>Pseudomonadota</taxon>
        <taxon>Gammaproteobacteria</taxon>
        <taxon>Enterobacterales</taxon>
        <taxon>Enterobacteriaceae</taxon>
        <taxon>Tenebrionibacter/Tenebrionicola group</taxon>
        <taxon>Tenebrionibacter</taxon>
    </lineage>
</organism>
<evidence type="ECO:0000313" key="1">
    <source>
        <dbReference type="EMBL" id="MBK4714185.1"/>
    </source>
</evidence>
<dbReference type="EMBL" id="JAEPBH010000003">
    <property type="protein sequence ID" value="MBK4714185.1"/>
    <property type="molecule type" value="Genomic_DNA"/>
</dbReference>
<dbReference type="Proteomes" id="UP000659047">
    <property type="component" value="Unassembled WGS sequence"/>
</dbReference>
<accession>A0A8K0V2X0</accession>
<proteinExistence type="predicted"/>
<dbReference type="Gene3D" id="3.40.50.300">
    <property type="entry name" value="P-loop containing nucleotide triphosphate hydrolases"/>
    <property type="match status" value="1"/>
</dbReference>
<name>A0A8K0V2X0_9ENTR</name>
<keyword evidence="2" id="KW-1185">Reference proteome</keyword>
<protein>
    <submittedName>
        <fullName evidence="1">Uncharacterized protein</fullName>
    </submittedName>
</protein>
<gene>
    <name evidence="1" type="ORF">JJB97_02305</name>
</gene>
<dbReference type="AlphaFoldDB" id="A0A8K0V2X0"/>